<sequence>TKELSADDKMAIDFLVTFADSIPSASCEPNELHCPCTVETRNDQNSVESENRMDINNLIE</sequence>
<proteinExistence type="predicted"/>
<evidence type="ECO:0000313" key="2">
    <source>
        <dbReference type="Proteomes" id="UP000789739"/>
    </source>
</evidence>
<dbReference type="Proteomes" id="UP000789739">
    <property type="component" value="Unassembled WGS sequence"/>
</dbReference>
<comment type="caution">
    <text evidence="1">The sequence shown here is derived from an EMBL/GenBank/DDBJ whole genome shotgun (WGS) entry which is preliminary data.</text>
</comment>
<evidence type="ECO:0000313" key="1">
    <source>
        <dbReference type="EMBL" id="CAG8657617.1"/>
    </source>
</evidence>
<feature type="non-terminal residue" evidence="1">
    <location>
        <position position="60"/>
    </location>
</feature>
<gene>
    <name evidence="1" type="ORF">PBRASI_LOCUS10606</name>
</gene>
<reference evidence="1" key="1">
    <citation type="submission" date="2021-06" db="EMBL/GenBank/DDBJ databases">
        <authorList>
            <person name="Kallberg Y."/>
            <person name="Tangrot J."/>
            <person name="Rosling A."/>
        </authorList>
    </citation>
    <scope>NUCLEOTIDE SEQUENCE</scope>
    <source>
        <strain evidence="1">BR232B</strain>
    </source>
</reference>
<accession>A0A9N9E408</accession>
<protein>
    <submittedName>
        <fullName evidence="1">2110_t:CDS:1</fullName>
    </submittedName>
</protein>
<keyword evidence="2" id="KW-1185">Reference proteome</keyword>
<dbReference type="AlphaFoldDB" id="A0A9N9E408"/>
<dbReference type="EMBL" id="CAJVPI010003361">
    <property type="protein sequence ID" value="CAG8657617.1"/>
    <property type="molecule type" value="Genomic_DNA"/>
</dbReference>
<organism evidence="1 2">
    <name type="scientific">Paraglomus brasilianum</name>
    <dbReference type="NCBI Taxonomy" id="144538"/>
    <lineage>
        <taxon>Eukaryota</taxon>
        <taxon>Fungi</taxon>
        <taxon>Fungi incertae sedis</taxon>
        <taxon>Mucoromycota</taxon>
        <taxon>Glomeromycotina</taxon>
        <taxon>Glomeromycetes</taxon>
        <taxon>Paraglomerales</taxon>
        <taxon>Paraglomeraceae</taxon>
        <taxon>Paraglomus</taxon>
    </lineage>
</organism>
<name>A0A9N9E408_9GLOM</name>